<name>A0A395JJH1_9GAMM</name>
<keyword evidence="1" id="KW-0472">Membrane</keyword>
<comment type="caution">
    <text evidence="4">The sequence shown here is derived from an EMBL/GenBank/DDBJ whole genome shotgun (WGS) entry which is preliminary data.</text>
</comment>
<dbReference type="Proteomes" id="UP000253083">
    <property type="component" value="Unassembled WGS sequence"/>
</dbReference>
<keyword evidence="1" id="KW-1133">Transmembrane helix</keyword>
<keyword evidence="5" id="KW-1185">Reference proteome</keyword>
<evidence type="ECO:0000313" key="5">
    <source>
        <dbReference type="Proteomes" id="UP000253083"/>
    </source>
</evidence>
<organism evidence="4 5">
    <name type="scientific">Arenicella xantha</name>
    <dbReference type="NCBI Taxonomy" id="644221"/>
    <lineage>
        <taxon>Bacteria</taxon>
        <taxon>Pseudomonadati</taxon>
        <taxon>Pseudomonadota</taxon>
        <taxon>Gammaproteobacteria</taxon>
        <taxon>Arenicellales</taxon>
        <taxon>Arenicellaceae</taxon>
        <taxon>Arenicella</taxon>
    </lineage>
</organism>
<evidence type="ECO:0000313" key="4">
    <source>
        <dbReference type="EMBL" id="RBP50872.1"/>
    </source>
</evidence>
<dbReference type="AlphaFoldDB" id="A0A395JJH1"/>
<reference evidence="4 5" key="1">
    <citation type="submission" date="2018-06" db="EMBL/GenBank/DDBJ databases">
        <title>Genomic Encyclopedia of Type Strains, Phase IV (KMG-IV): sequencing the most valuable type-strain genomes for metagenomic binning, comparative biology and taxonomic classification.</title>
        <authorList>
            <person name="Goeker M."/>
        </authorList>
    </citation>
    <scope>NUCLEOTIDE SEQUENCE [LARGE SCALE GENOMIC DNA]</scope>
    <source>
        <strain evidence="4 5">DSM 24032</strain>
    </source>
</reference>
<evidence type="ECO:0000259" key="3">
    <source>
        <dbReference type="Pfam" id="PF19762"/>
    </source>
</evidence>
<feature type="domain" description="DUF6249" evidence="3">
    <location>
        <begin position="133"/>
        <end position="235"/>
    </location>
</feature>
<gene>
    <name evidence="4" type="ORF">DFR28_102288</name>
</gene>
<dbReference type="InterPro" id="IPR046216">
    <property type="entry name" value="DUF6249"/>
</dbReference>
<feature type="transmembrane region" description="Helical" evidence="1">
    <location>
        <begin position="124"/>
        <end position="151"/>
    </location>
</feature>
<sequence>MKNLFIAFGLAAMLSGAASSHAQDADVNIPKAQAAKELSTGSDVNIEDLDSGIRLNLTIDDDEELTTDEKFALARSAIKEKLGEEFADELNREIDGLTDEEKEKLVSAIEDGFTFNVDGDGIPLAALLIAIPAVVLTLGMPVIIVLLVLWFGHKKRRQRLELINRFLDAGKDVPPEILHTIDNDGGDSLKRGIMLTGIGLGVVAGFSAVGENTVAGFGLIPMFIGIARLVYWYLAERKHSL</sequence>
<accession>A0A395JJH1</accession>
<evidence type="ECO:0000256" key="2">
    <source>
        <dbReference type="SAM" id="SignalP"/>
    </source>
</evidence>
<feature type="signal peptide" evidence="2">
    <location>
        <begin position="1"/>
        <end position="22"/>
    </location>
</feature>
<protein>
    <recommendedName>
        <fullName evidence="3">DUF6249 domain-containing protein</fullName>
    </recommendedName>
</protein>
<keyword evidence="1" id="KW-0812">Transmembrane</keyword>
<evidence type="ECO:0000256" key="1">
    <source>
        <dbReference type="SAM" id="Phobius"/>
    </source>
</evidence>
<dbReference type="InParanoid" id="A0A395JJH1"/>
<feature type="transmembrane region" description="Helical" evidence="1">
    <location>
        <begin position="215"/>
        <end position="234"/>
    </location>
</feature>
<dbReference type="Pfam" id="PF19762">
    <property type="entry name" value="DUF6249"/>
    <property type="match status" value="1"/>
</dbReference>
<proteinExistence type="predicted"/>
<feature type="transmembrane region" description="Helical" evidence="1">
    <location>
        <begin position="192"/>
        <end position="209"/>
    </location>
</feature>
<feature type="chain" id="PRO_5017262944" description="DUF6249 domain-containing protein" evidence="2">
    <location>
        <begin position="23"/>
        <end position="241"/>
    </location>
</feature>
<dbReference type="EMBL" id="QNRT01000002">
    <property type="protein sequence ID" value="RBP50872.1"/>
    <property type="molecule type" value="Genomic_DNA"/>
</dbReference>
<dbReference type="OrthoDB" id="5735037at2"/>
<dbReference type="RefSeq" id="WP_113953687.1">
    <property type="nucleotide sequence ID" value="NZ_QNRT01000002.1"/>
</dbReference>
<keyword evidence="2" id="KW-0732">Signal</keyword>